<dbReference type="STRING" id="243090.RB10441"/>
<keyword evidence="2" id="KW-1185">Reference proteome</keyword>
<reference evidence="1 2" key="1">
    <citation type="journal article" date="2003" name="Proc. Natl. Acad. Sci. U.S.A.">
        <title>Complete genome sequence of the marine planctomycete Pirellula sp. strain 1.</title>
        <authorList>
            <person name="Gloeckner F.O."/>
            <person name="Kube M."/>
            <person name="Bauer M."/>
            <person name="Teeling H."/>
            <person name="Lombardot T."/>
            <person name="Ludwig W."/>
            <person name="Gade D."/>
            <person name="Beck A."/>
            <person name="Borzym K."/>
            <person name="Heitmann K."/>
            <person name="Rabus R."/>
            <person name="Schlesner H."/>
            <person name="Amann R."/>
            <person name="Reinhardt R."/>
        </authorList>
    </citation>
    <scope>NUCLEOTIDE SEQUENCE [LARGE SCALE GENOMIC DNA]</scope>
    <source>
        <strain evidence="2">DSM 10527 / NCIMB 13988 / SH1</strain>
    </source>
</reference>
<organism evidence="1 2">
    <name type="scientific">Rhodopirellula baltica (strain DSM 10527 / NCIMB 13988 / SH1)</name>
    <dbReference type="NCBI Taxonomy" id="243090"/>
    <lineage>
        <taxon>Bacteria</taxon>
        <taxon>Pseudomonadati</taxon>
        <taxon>Planctomycetota</taxon>
        <taxon>Planctomycetia</taxon>
        <taxon>Pirellulales</taxon>
        <taxon>Pirellulaceae</taxon>
        <taxon>Rhodopirellula</taxon>
    </lineage>
</organism>
<protein>
    <submittedName>
        <fullName evidence="1">Uncharacterized protein</fullName>
    </submittedName>
</protein>
<dbReference type="EnsemblBacteria" id="CAD78885">
    <property type="protein sequence ID" value="CAD78885"/>
    <property type="gene ID" value="RB10441"/>
</dbReference>
<gene>
    <name evidence="1" type="ordered locus">RB10441</name>
</gene>
<evidence type="ECO:0000313" key="1">
    <source>
        <dbReference type="EMBL" id="CAD78885.1"/>
    </source>
</evidence>
<accession>Q7UEZ8</accession>
<sequence length="37" mass="4191">MGGLWSRTLESIDGLSHFRSHVNGGRICSDQRQRFSV</sequence>
<dbReference type="AlphaFoldDB" id="Q7UEZ8"/>
<dbReference type="Proteomes" id="UP000001025">
    <property type="component" value="Chromosome"/>
</dbReference>
<evidence type="ECO:0000313" key="2">
    <source>
        <dbReference type="Proteomes" id="UP000001025"/>
    </source>
</evidence>
<proteinExistence type="predicted"/>
<dbReference type="InParanoid" id="Q7UEZ8"/>
<name>Q7UEZ8_RHOBA</name>
<dbReference type="HOGENOM" id="CLU_3347894_0_0_0"/>
<dbReference type="KEGG" id="rba:RB10441"/>
<dbReference type="EMBL" id="BX294151">
    <property type="protein sequence ID" value="CAD78885.1"/>
    <property type="molecule type" value="Genomic_DNA"/>
</dbReference>